<reference evidence="2 3" key="1">
    <citation type="submission" date="2023-05" db="EMBL/GenBank/DDBJ databases">
        <title>A 100% complete, gapless, phased diploid assembly of the Scenedesmus obliquus UTEX 3031 genome.</title>
        <authorList>
            <person name="Biondi T.C."/>
            <person name="Hanschen E.R."/>
            <person name="Kwon T."/>
            <person name="Eng W."/>
            <person name="Kruse C.P.S."/>
            <person name="Koehler S.I."/>
            <person name="Kunde Y."/>
            <person name="Gleasner C.D."/>
            <person name="You Mak K.T."/>
            <person name="Polle J."/>
            <person name="Hovde B.T."/>
            <person name="Starkenburg S.R."/>
        </authorList>
    </citation>
    <scope>NUCLEOTIDE SEQUENCE [LARGE SCALE GENOMIC DNA]</scope>
    <source>
        <strain evidence="2 3">DOE0152z</strain>
    </source>
</reference>
<evidence type="ECO:0000313" key="3">
    <source>
        <dbReference type="Proteomes" id="UP001244341"/>
    </source>
</evidence>
<feature type="compositionally biased region" description="Polar residues" evidence="1">
    <location>
        <begin position="112"/>
        <end position="121"/>
    </location>
</feature>
<proteinExistence type="predicted"/>
<evidence type="ECO:0000256" key="1">
    <source>
        <dbReference type="SAM" id="MobiDB-lite"/>
    </source>
</evidence>
<feature type="region of interest" description="Disordered" evidence="1">
    <location>
        <begin position="23"/>
        <end position="45"/>
    </location>
</feature>
<sequence>MMFSLGVPPDAANHHMYHNCAATSKQQTGTQVASPRPVTQDQPSSQGQIIFHWMTSQEADLWHKGGTATVRHQHAAIALRVRLRADLAQLPLYTSTAADVGNTTKDQAESAGCSTPSILAS</sequence>
<name>A0ABY8TG34_TETOB</name>
<keyword evidence="3" id="KW-1185">Reference proteome</keyword>
<feature type="region of interest" description="Disordered" evidence="1">
    <location>
        <begin position="101"/>
        <end position="121"/>
    </location>
</feature>
<organism evidence="2 3">
    <name type="scientific">Tetradesmus obliquus</name>
    <name type="common">Green alga</name>
    <name type="synonym">Acutodesmus obliquus</name>
    <dbReference type="NCBI Taxonomy" id="3088"/>
    <lineage>
        <taxon>Eukaryota</taxon>
        <taxon>Viridiplantae</taxon>
        <taxon>Chlorophyta</taxon>
        <taxon>core chlorophytes</taxon>
        <taxon>Chlorophyceae</taxon>
        <taxon>CS clade</taxon>
        <taxon>Sphaeropleales</taxon>
        <taxon>Scenedesmaceae</taxon>
        <taxon>Tetradesmus</taxon>
    </lineage>
</organism>
<evidence type="ECO:0000313" key="2">
    <source>
        <dbReference type="EMBL" id="WIA08008.1"/>
    </source>
</evidence>
<accession>A0ABY8TG34</accession>
<dbReference type="EMBL" id="CP126208">
    <property type="protein sequence ID" value="WIA08008.1"/>
    <property type="molecule type" value="Genomic_DNA"/>
</dbReference>
<dbReference type="Proteomes" id="UP001244341">
    <property type="component" value="Chromosome 1b"/>
</dbReference>
<protein>
    <submittedName>
        <fullName evidence="2">Uncharacterized protein</fullName>
    </submittedName>
</protein>
<gene>
    <name evidence="2" type="ORF">OEZ85_007478</name>
</gene>